<dbReference type="RefSeq" id="XP_065662704.1">
    <property type="nucleotide sequence ID" value="XM_065806632.1"/>
</dbReference>
<dbReference type="Pfam" id="PF13359">
    <property type="entry name" value="DDE_Tnp_4"/>
    <property type="match status" value="1"/>
</dbReference>
<keyword evidence="3" id="KW-0175">Coiled coil</keyword>
<keyword evidence="2" id="KW-0479">Metal-binding</keyword>
<dbReference type="Proteomes" id="UP001652625">
    <property type="component" value="Chromosome 09"/>
</dbReference>
<evidence type="ECO:0000313" key="6">
    <source>
        <dbReference type="Proteomes" id="UP001652625"/>
    </source>
</evidence>
<dbReference type="InterPro" id="IPR027805">
    <property type="entry name" value="Transposase_HTH_dom"/>
</dbReference>
<feature type="domain" description="Transposase Helix-turn-helix" evidence="5">
    <location>
        <begin position="70"/>
        <end position="118"/>
    </location>
</feature>
<dbReference type="PANTHER" id="PTHR23080">
    <property type="entry name" value="THAP DOMAIN PROTEIN"/>
    <property type="match status" value="1"/>
</dbReference>
<proteinExistence type="predicted"/>
<evidence type="ECO:0000259" key="5">
    <source>
        <dbReference type="Pfam" id="PF13613"/>
    </source>
</evidence>
<evidence type="ECO:0000313" key="7">
    <source>
        <dbReference type="RefSeq" id="XP_065662704.1"/>
    </source>
</evidence>
<accession>A0ABM4CLN8</accession>
<organism evidence="6 7">
    <name type="scientific">Hydra vulgaris</name>
    <name type="common">Hydra</name>
    <name type="synonym">Hydra attenuata</name>
    <dbReference type="NCBI Taxonomy" id="6087"/>
    <lineage>
        <taxon>Eukaryota</taxon>
        <taxon>Metazoa</taxon>
        <taxon>Cnidaria</taxon>
        <taxon>Hydrozoa</taxon>
        <taxon>Hydroidolina</taxon>
        <taxon>Anthoathecata</taxon>
        <taxon>Aplanulata</taxon>
        <taxon>Hydridae</taxon>
        <taxon>Hydra</taxon>
    </lineage>
</organism>
<dbReference type="GeneID" id="136085334"/>
<evidence type="ECO:0000256" key="2">
    <source>
        <dbReference type="ARBA" id="ARBA00022723"/>
    </source>
</evidence>
<feature type="domain" description="DDE Tnp4" evidence="4">
    <location>
        <begin position="144"/>
        <end position="230"/>
    </location>
</feature>
<evidence type="ECO:0000256" key="1">
    <source>
        <dbReference type="ARBA" id="ARBA00001968"/>
    </source>
</evidence>
<gene>
    <name evidence="7" type="primary">LOC136085334</name>
</gene>
<evidence type="ECO:0000256" key="3">
    <source>
        <dbReference type="SAM" id="Coils"/>
    </source>
</evidence>
<protein>
    <submittedName>
        <fullName evidence="7">Uncharacterized protein LOC136085334</fullName>
    </submittedName>
</protein>
<feature type="coiled-coil region" evidence="3">
    <location>
        <begin position="1"/>
        <end position="28"/>
    </location>
</feature>
<evidence type="ECO:0000259" key="4">
    <source>
        <dbReference type="Pfam" id="PF13359"/>
    </source>
</evidence>
<name>A0ABM4CLN8_HYDVU</name>
<dbReference type="Pfam" id="PF13613">
    <property type="entry name" value="HTH_Tnp_4"/>
    <property type="match status" value="1"/>
</dbReference>
<reference evidence="7" key="1">
    <citation type="submission" date="2025-08" db="UniProtKB">
        <authorList>
            <consortium name="RefSeq"/>
        </authorList>
    </citation>
    <scope>IDENTIFICATION</scope>
</reference>
<comment type="cofactor">
    <cofactor evidence="1">
        <name>a divalent metal cation</name>
        <dbReference type="ChEBI" id="CHEBI:60240"/>
    </cofactor>
</comment>
<sequence>MRKKIFQIQKLKQKLQKCQRQLKFTKEKIIDYINIKEKALNFSTRISKPALFEWILQEVKSCVKSIVKTMSLENHLLIVLMKLRLGHENKDLALRLNISEGVISKIFRLWIKQLVNVLCNLFVWPERAAIRANLPNFKNCVCIIDCTEIFIERPHNLTARAQTYSTYKSRNTNKYLIGITSAGTISFLSSGWCGRAFDKLITIESGFLDKVCYEDCILTDRGFLVEEELATKRAVLIIQKVKIK</sequence>
<dbReference type="InterPro" id="IPR027806">
    <property type="entry name" value="HARBI1_dom"/>
</dbReference>
<keyword evidence="6" id="KW-1185">Reference proteome</keyword>